<gene>
    <name evidence="1" type="ORF">F0562_005236</name>
</gene>
<name>A0A5J5ALZ7_9ASTE</name>
<protein>
    <submittedName>
        <fullName evidence="1">Uncharacterized protein</fullName>
    </submittedName>
</protein>
<organism evidence="1 2">
    <name type="scientific">Nyssa sinensis</name>
    <dbReference type="NCBI Taxonomy" id="561372"/>
    <lineage>
        <taxon>Eukaryota</taxon>
        <taxon>Viridiplantae</taxon>
        <taxon>Streptophyta</taxon>
        <taxon>Embryophyta</taxon>
        <taxon>Tracheophyta</taxon>
        <taxon>Spermatophyta</taxon>
        <taxon>Magnoliopsida</taxon>
        <taxon>eudicotyledons</taxon>
        <taxon>Gunneridae</taxon>
        <taxon>Pentapetalae</taxon>
        <taxon>asterids</taxon>
        <taxon>Cornales</taxon>
        <taxon>Nyssaceae</taxon>
        <taxon>Nyssa</taxon>
    </lineage>
</organism>
<keyword evidence="2" id="KW-1185">Reference proteome</keyword>
<sequence>MVCLFGSSRQLSKSPIFGSILSFTAAVPICSTAAAQQISNLWFHSLFHCSCSHLFHCSSSSLSILHHHRSANIRSPFVPPSQQQPNWFRLSHSHSRSPSPSQQQPIFMTAEIAASPVHLNNSILTVFVNSLLQNPVTIQFRHCRCIIIRIAPSIAVNTALIVVIHSSPSSSHTRSDHPLFGSCISTTITQRPSPSRSSIATISASRPTTEALAHCYSVTDRRSHSLTHSLTFSLTHSVPRSLLFSHRQKVSLAHSLIHYCSVTD</sequence>
<accession>A0A5J5ALZ7</accession>
<dbReference type="EMBL" id="CM018043">
    <property type="protein sequence ID" value="KAA8530527.1"/>
    <property type="molecule type" value="Genomic_DNA"/>
</dbReference>
<reference evidence="1 2" key="1">
    <citation type="submission" date="2019-09" db="EMBL/GenBank/DDBJ databases">
        <title>A chromosome-level genome assembly of the Chinese tupelo Nyssa sinensis.</title>
        <authorList>
            <person name="Yang X."/>
            <person name="Kang M."/>
            <person name="Yang Y."/>
            <person name="Xiong H."/>
            <person name="Wang M."/>
            <person name="Zhang Z."/>
            <person name="Wang Z."/>
            <person name="Wu H."/>
            <person name="Ma T."/>
            <person name="Liu J."/>
            <person name="Xi Z."/>
        </authorList>
    </citation>
    <scope>NUCLEOTIDE SEQUENCE [LARGE SCALE GENOMIC DNA]</scope>
    <source>
        <strain evidence="1">J267</strain>
        <tissue evidence="1">Leaf</tissue>
    </source>
</reference>
<dbReference type="Proteomes" id="UP000325577">
    <property type="component" value="Linkage Group LG2"/>
</dbReference>
<evidence type="ECO:0000313" key="2">
    <source>
        <dbReference type="Proteomes" id="UP000325577"/>
    </source>
</evidence>
<dbReference type="AlphaFoldDB" id="A0A5J5ALZ7"/>
<evidence type="ECO:0000313" key="1">
    <source>
        <dbReference type="EMBL" id="KAA8530527.1"/>
    </source>
</evidence>
<proteinExistence type="predicted"/>